<protein>
    <submittedName>
        <fullName evidence="2">Uncharacterized protein</fullName>
    </submittedName>
</protein>
<dbReference type="RefSeq" id="WP_344401072.1">
    <property type="nucleotide sequence ID" value="NZ_BAAASG010000007.1"/>
</dbReference>
<accession>A0ABP5ZAC6</accession>
<sequence length="179" mass="18853">MAKKRRGSVVATAVAASVIGVGVALSPGAADARGVTAPNVLSPGLAEHPVAQGSLKLENPTDQVPYYGYLGDATLLPDPTIKQAQGVKIEASKTEPDKNTYLRLSGPHGADASYLYGTHPVHHPHQPRRRPGAPVCFLASATPFSVATCSARSCSWRTRNPTGCLCAVMVKWGCALRRR</sequence>
<feature type="chain" id="PRO_5046302070" evidence="1">
    <location>
        <begin position="33"/>
        <end position="179"/>
    </location>
</feature>
<gene>
    <name evidence="2" type="ORF">GCM10010276_33790</name>
</gene>
<reference evidence="3" key="1">
    <citation type="journal article" date="2019" name="Int. J. Syst. Evol. Microbiol.">
        <title>The Global Catalogue of Microorganisms (GCM) 10K type strain sequencing project: providing services to taxonomists for standard genome sequencing and annotation.</title>
        <authorList>
            <consortium name="The Broad Institute Genomics Platform"/>
            <consortium name="The Broad Institute Genome Sequencing Center for Infectious Disease"/>
            <person name="Wu L."/>
            <person name="Ma J."/>
        </authorList>
    </citation>
    <scope>NUCLEOTIDE SEQUENCE [LARGE SCALE GENOMIC DNA]</scope>
    <source>
        <strain evidence="3">JCM 4395</strain>
    </source>
</reference>
<dbReference type="Proteomes" id="UP001501777">
    <property type="component" value="Unassembled WGS sequence"/>
</dbReference>
<keyword evidence="1" id="KW-0732">Signal</keyword>
<evidence type="ECO:0000313" key="2">
    <source>
        <dbReference type="EMBL" id="GAA2491592.1"/>
    </source>
</evidence>
<feature type="signal peptide" evidence="1">
    <location>
        <begin position="1"/>
        <end position="32"/>
    </location>
</feature>
<evidence type="ECO:0000256" key="1">
    <source>
        <dbReference type="SAM" id="SignalP"/>
    </source>
</evidence>
<keyword evidence="3" id="KW-1185">Reference proteome</keyword>
<comment type="caution">
    <text evidence="2">The sequence shown here is derived from an EMBL/GenBank/DDBJ whole genome shotgun (WGS) entry which is preliminary data.</text>
</comment>
<proteinExistence type="predicted"/>
<name>A0ABP5ZAC6_STRLO</name>
<dbReference type="EMBL" id="BAAASG010000007">
    <property type="protein sequence ID" value="GAA2491592.1"/>
    <property type="molecule type" value="Genomic_DNA"/>
</dbReference>
<organism evidence="2 3">
    <name type="scientific">Streptomyces longisporus</name>
    <dbReference type="NCBI Taxonomy" id="1948"/>
    <lineage>
        <taxon>Bacteria</taxon>
        <taxon>Bacillati</taxon>
        <taxon>Actinomycetota</taxon>
        <taxon>Actinomycetes</taxon>
        <taxon>Kitasatosporales</taxon>
        <taxon>Streptomycetaceae</taxon>
        <taxon>Streptomyces</taxon>
    </lineage>
</organism>
<evidence type="ECO:0000313" key="3">
    <source>
        <dbReference type="Proteomes" id="UP001501777"/>
    </source>
</evidence>